<organism evidence="2 3">
    <name type="scientific">Herbiconiux ginsengi</name>
    <dbReference type="NCBI Taxonomy" id="381665"/>
    <lineage>
        <taxon>Bacteria</taxon>
        <taxon>Bacillati</taxon>
        <taxon>Actinomycetota</taxon>
        <taxon>Actinomycetes</taxon>
        <taxon>Micrococcales</taxon>
        <taxon>Microbacteriaceae</taxon>
        <taxon>Herbiconiux</taxon>
    </lineage>
</organism>
<sequence>MAERVQFSLTLPPGWLALTPETVAAVAASAASAAVAASAAASAGASASAVATTADTAAAPADATGSSDAPNAANGTVATRAATPELAAELNSALEQAARQQRPGRLRYVYLGVTGTASVHAWAHLELTARDGATPQGVLARLQADAPERTSATDGGSTTDWRDPAAGGVRPWRREVAEAVLAGMPAVVVDDLLEVPSAAGARLHRRILVTLFPDDPDAVVQFQLSTPDLTAFDDALAAAVDLVGSLRLTTPSQEPA</sequence>
<evidence type="ECO:0000313" key="3">
    <source>
        <dbReference type="Proteomes" id="UP000198891"/>
    </source>
</evidence>
<accession>A0A1H3KQI2</accession>
<dbReference type="Proteomes" id="UP000198891">
    <property type="component" value="Unassembled WGS sequence"/>
</dbReference>
<keyword evidence="3" id="KW-1185">Reference proteome</keyword>
<dbReference type="STRING" id="381665.SAMN05216554_0654"/>
<feature type="compositionally biased region" description="Polar residues" evidence="1">
    <location>
        <begin position="150"/>
        <end position="159"/>
    </location>
</feature>
<evidence type="ECO:0000313" key="2">
    <source>
        <dbReference type="EMBL" id="SDY54393.1"/>
    </source>
</evidence>
<protein>
    <submittedName>
        <fullName evidence="2">Uncharacterized protein</fullName>
    </submittedName>
</protein>
<dbReference type="EMBL" id="FNPZ01000001">
    <property type="protein sequence ID" value="SDY54393.1"/>
    <property type="molecule type" value="Genomic_DNA"/>
</dbReference>
<gene>
    <name evidence="2" type="ORF">SAMN05216554_0654</name>
</gene>
<evidence type="ECO:0000256" key="1">
    <source>
        <dbReference type="SAM" id="MobiDB-lite"/>
    </source>
</evidence>
<reference evidence="2 3" key="1">
    <citation type="submission" date="2016-10" db="EMBL/GenBank/DDBJ databases">
        <authorList>
            <person name="de Groot N.N."/>
        </authorList>
    </citation>
    <scope>NUCLEOTIDE SEQUENCE [LARGE SCALE GENOMIC DNA]</scope>
    <source>
        <strain evidence="2 3">CGMCC 4.3491</strain>
    </source>
</reference>
<name>A0A1H3KQI2_9MICO</name>
<feature type="region of interest" description="Disordered" evidence="1">
    <location>
        <begin position="144"/>
        <end position="167"/>
    </location>
</feature>
<dbReference type="RefSeq" id="WP_092548662.1">
    <property type="nucleotide sequence ID" value="NZ_FNPZ01000001.1"/>
</dbReference>
<dbReference type="AlphaFoldDB" id="A0A1H3KQI2"/>
<proteinExistence type="predicted"/>